<keyword evidence="2" id="KW-1185">Reference proteome</keyword>
<reference evidence="1" key="1">
    <citation type="submission" date="2023-05" db="EMBL/GenBank/DDBJ databases">
        <authorList>
            <person name="Huff M."/>
        </authorList>
    </citation>
    <scope>NUCLEOTIDE SEQUENCE</scope>
</reference>
<accession>A0AAD1ZB51</accession>
<dbReference type="PANTHER" id="PTHR36374">
    <property type="entry name" value="OS01G0969000 PROTEIN"/>
    <property type="match status" value="1"/>
</dbReference>
<gene>
    <name evidence="1" type="ORF">FPE_LOCUS13644</name>
</gene>
<dbReference type="GO" id="GO:0009507">
    <property type="term" value="C:chloroplast"/>
    <property type="evidence" value="ECO:0007669"/>
    <property type="project" value="TreeGrafter"/>
</dbReference>
<dbReference type="EMBL" id="OU503043">
    <property type="protein sequence ID" value="CAI9766214.1"/>
    <property type="molecule type" value="Genomic_DNA"/>
</dbReference>
<dbReference type="PANTHER" id="PTHR36374:SF1">
    <property type="entry name" value="OS01G0969000 PROTEIN"/>
    <property type="match status" value="1"/>
</dbReference>
<dbReference type="AlphaFoldDB" id="A0AAD1ZB51"/>
<dbReference type="Proteomes" id="UP000834106">
    <property type="component" value="Chromosome 8"/>
</dbReference>
<evidence type="ECO:0000313" key="2">
    <source>
        <dbReference type="Proteomes" id="UP000834106"/>
    </source>
</evidence>
<organism evidence="1 2">
    <name type="scientific">Fraxinus pennsylvanica</name>
    <dbReference type="NCBI Taxonomy" id="56036"/>
    <lineage>
        <taxon>Eukaryota</taxon>
        <taxon>Viridiplantae</taxon>
        <taxon>Streptophyta</taxon>
        <taxon>Embryophyta</taxon>
        <taxon>Tracheophyta</taxon>
        <taxon>Spermatophyta</taxon>
        <taxon>Magnoliopsida</taxon>
        <taxon>eudicotyledons</taxon>
        <taxon>Gunneridae</taxon>
        <taxon>Pentapetalae</taxon>
        <taxon>asterids</taxon>
        <taxon>lamiids</taxon>
        <taxon>Lamiales</taxon>
        <taxon>Oleaceae</taxon>
        <taxon>Oleeae</taxon>
        <taxon>Fraxinus</taxon>
    </lineage>
</organism>
<sequence>MGGGRIAAGADNSLNWQSRRCYDPNTAVGRAPISTGAAAGWAGMGCSPAAQAPFDCGEGVEEAFGHKSLGCKLKKRGNAGSNANDRVLPVRVTALQHANIQPTHSGLSNSADKGTSLQMGLAGDHQFSPTFSPSKVASPPQWWNIPLMIPHLNLSTPPTRSTIFATSSSFICVLYFPPLTKTRDTPHTAAAAMAEPQSFTHEDKILAKNSSQQEEDSHTQDNPVLSFVSNILQLFKPPAAKKSGIVINNVSESDPSKIGASVNETVVEDENKPTVVKFPRQTLAPLKLEAEAEGGEQNTNPVILWQVYAIGGFFILQWAWKRWNERKGDKKSSDEPPPAHD</sequence>
<proteinExistence type="predicted"/>
<evidence type="ECO:0000313" key="1">
    <source>
        <dbReference type="EMBL" id="CAI9766214.1"/>
    </source>
</evidence>
<protein>
    <submittedName>
        <fullName evidence="1">Uncharacterized protein</fullName>
    </submittedName>
</protein>
<name>A0AAD1ZB51_9LAMI</name>